<organism evidence="1 2">
    <name type="scientific">Sulfitobacter noctilucicola</name>
    <dbReference type="NCBI Taxonomy" id="1342301"/>
    <lineage>
        <taxon>Bacteria</taxon>
        <taxon>Pseudomonadati</taxon>
        <taxon>Pseudomonadota</taxon>
        <taxon>Alphaproteobacteria</taxon>
        <taxon>Rhodobacterales</taxon>
        <taxon>Roseobacteraceae</taxon>
        <taxon>Sulfitobacter</taxon>
    </lineage>
</organism>
<keyword evidence="2" id="KW-1185">Reference proteome</keyword>
<sequence>MLDIYASAFMTATRTDTVQLREVPSKNGQKRRRWFAPRKTIEINPSKL</sequence>
<evidence type="ECO:0000313" key="2">
    <source>
        <dbReference type="Proteomes" id="UP000565745"/>
    </source>
</evidence>
<evidence type="ECO:0000313" key="1">
    <source>
        <dbReference type="EMBL" id="MBB4173078.1"/>
    </source>
</evidence>
<dbReference type="AlphaFoldDB" id="A0A7W6Q306"/>
<proteinExistence type="predicted"/>
<gene>
    <name evidence="1" type="ORF">GGR93_000839</name>
</gene>
<comment type="caution">
    <text evidence="1">The sequence shown here is derived from an EMBL/GenBank/DDBJ whole genome shotgun (WGS) entry which is preliminary data.</text>
</comment>
<protein>
    <submittedName>
        <fullName evidence="1">Uncharacterized protein</fullName>
    </submittedName>
</protein>
<dbReference type="EMBL" id="JACIFU010000001">
    <property type="protein sequence ID" value="MBB4173078.1"/>
    <property type="molecule type" value="Genomic_DNA"/>
</dbReference>
<reference evidence="1 2" key="1">
    <citation type="submission" date="2020-08" db="EMBL/GenBank/DDBJ databases">
        <title>Genomic Encyclopedia of Type Strains, Phase IV (KMG-IV): sequencing the most valuable type-strain genomes for metagenomic binning, comparative biology and taxonomic classification.</title>
        <authorList>
            <person name="Goeker M."/>
        </authorList>
    </citation>
    <scope>NUCLEOTIDE SEQUENCE [LARGE SCALE GENOMIC DNA]</scope>
    <source>
        <strain evidence="1 2">DSM 101015</strain>
    </source>
</reference>
<dbReference type="Proteomes" id="UP000565745">
    <property type="component" value="Unassembled WGS sequence"/>
</dbReference>
<accession>A0A7W6Q306</accession>
<name>A0A7W6Q306_9RHOB</name>